<feature type="region of interest" description="Disordered" evidence="1">
    <location>
        <begin position="1"/>
        <end position="33"/>
    </location>
</feature>
<accession>A0A6C0J753</accession>
<protein>
    <submittedName>
        <fullName evidence="2">Uncharacterized protein</fullName>
    </submittedName>
</protein>
<organism evidence="2">
    <name type="scientific">viral metagenome</name>
    <dbReference type="NCBI Taxonomy" id="1070528"/>
    <lineage>
        <taxon>unclassified sequences</taxon>
        <taxon>metagenomes</taxon>
        <taxon>organismal metagenomes</taxon>
    </lineage>
</organism>
<dbReference type="AlphaFoldDB" id="A0A6C0J753"/>
<evidence type="ECO:0000256" key="1">
    <source>
        <dbReference type="SAM" id="MobiDB-lite"/>
    </source>
</evidence>
<dbReference type="EMBL" id="MN740308">
    <property type="protein sequence ID" value="QHT99453.1"/>
    <property type="molecule type" value="Genomic_DNA"/>
</dbReference>
<name>A0A6C0J753_9ZZZZ</name>
<evidence type="ECO:0000313" key="2">
    <source>
        <dbReference type="EMBL" id="QHT99453.1"/>
    </source>
</evidence>
<reference evidence="2" key="1">
    <citation type="journal article" date="2020" name="Nature">
        <title>Giant virus diversity and host interactions through global metagenomics.</title>
        <authorList>
            <person name="Schulz F."/>
            <person name="Roux S."/>
            <person name="Paez-Espino D."/>
            <person name="Jungbluth S."/>
            <person name="Walsh D.A."/>
            <person name="Denef V.J."/>
            <person name="McMahon K.D."/>
            <person name="Konstantinidis K.T."/>
            <person name="Eloe-Fadrosh E.A."/>
            <person name="Kyrpides N.C."/>
            <person name="Woyke T."/>
        </authorList>
    </citation>
    <scope>NUCLEOTIDE SEQUENCE</scope>
    <source>
        <strain evidence="2">GVMAG-M-3300025699-48</strain>
    </source>
</reference>
<feature type="compositionally biased region" description="Polar residues" evidence="1">
    <location>
        <begin position="14"/>
        <end position="33"/>
    </location>
</feature>
<proteinExistence type="predicted"/>
<sequence>MSSSNAAAIRRRAGTQQTDTPAKNTQQPSSQMTLQQVISTVDKRLNQLEKLAGNNESANNDNNDISDIVTEFNSRFELIVTEINSLKDIVLKLQTFTMDVNKRLLDERIEILSEVEPNSSLHIDNINQEENSTVNLKELVENELK</sequence>